<proteinExistence type="predicted"/>
<dbReference type="EMBL" id="VASG01000013">
    <property type="protein sequence ID" value="TLP68408.1"/>
    <property type="molecule type" value="Genomic_DNA"/>
</dbReference>
<name>A0A5R8ZQD1_PSENT</name>
<reference evidence="2" key="2">
    <citation type="submission" date="2019-06" db="EMBL/GenBank/DDBJ databases">
        <title>AzeR, a transcriptional regulator that responds to azelaic acid in Pseudomonas nitroreducens.</title>
        <authorList>
            <person name="Bez C."/>
            <person name="Javvadi S.G."/>
            <person name="Bertani I."/>
            <person name="Devescovi G."/>
            <person name="Studholme D.J."/>
            <person name="Geller A."/>
            <person name="Levy A."/>
            <person name="Venturi V."/>
        </authorList>
    </citation>
    <scope>NUCLEOTIDE SEQUENCE [LARGE SCALE GENOMIC DNA]</scope>
    <source>
        <strain evidence="2">DSM 9128</strain>
    </source>
</reference>
<organism evidence="1 2">
    <name type="scientific">Pseudomonas nitroreducens</name>
    <dbReference type="NCBI Taxonomy" id="46680"/>
    <lineage>
        <taxon>Bacteria</taxon>
        <taxon>Pseudomonadati</taxon>
        <taxon>Pseudomonadota</taxon>
        <taxon>Gammaproteobacteria</taxon>
        <taxon>Pseudomonadales</taxon>
        <taxon>Pseudomonadaceae</taxon>
        <taxon>Pseudomonas</taxon>
    </lineage>
</organism>
<evidence type="ECO:0000313" key="2">
    <source>
        <dbReference type="Proteomes" id="UP000307510"/>
    </source>
</evidence>
<accession>A0A5R8ZQD1</accession>
<dbReference type="Proteomes" id="UP000307510">
    <property type="component" value="Unassembled WGS sequence"/>
</dbReference>
<protein>
    <submittedName>
        <fullName evidence="1">Uncharacterized protein</fullName>
    </submittedName>
</protein>
<evidence type="ECO:0000313" key="1">
    <source>
        <dbReference type="EMBL" id="TLP68408.1"/>
    </source>
</evidence>
<reference evidence="1 2" key="1">
    <citation type="submission" date="2019-05" db="EMBL/GenBank/DDBJ databases">
        <authorList>
            <person name="Moore K."/>
            <person name="O'Neill P."/>
            <person name="Farbos A."/>
            <person name="Studholme D.J."/>
        </authorList>
    </citation>
    <scope>NUCLEOTIDE SEQUENCE [LARGE SCALE GENOMIC DNA]</scope>
    <source>
        <strain evidence="1 2">DSM 9128</strain>
    </source>
</reference>
<dbReference type="RefSeq" id="WP_138217072.1">
    <property type="nucleotide sequence ID" value="NZ_VASG01000013.1"/>
</dbReference>
<sequence>MAKRTCSTEGKASSGKKKSGLELKVRNDCRKSGYTVVRFDFLSDWLGEDAVPFLKGISRFSRRYSSAAPTYAIRRVLQHWASIHKKRRWKNPKDTDLEEFKDQLSAIRESFYADETAKGLALTTTTNKWSSFVMLIETLSVASVIPRVVIGAYVQAPSSSDIITKRHSVADGAVVISVPQSFRPDKNSYNDDLLESISISASDDKYLDEYIARINRALNTIKSCALDDFNLLKEKHAEGKALIEKTGCGYLKEIEENPRLMRYMDFSIKHHYFSVDGGHPNLLGNLLSVVHYEMKGIPKPHRKFEANSRRAISNSGNYHWEYVARYGKNKLIPYLGVMNSEAAAICMLLIMLEHPKFNSTSLYRARVEDADGFSVLLSSADGDKLRLTVKKPRAQEEKSEILSDLAKDVLTKVMEWTAPIREELRKQGRAEEASFLWVGISSLNYDLKAFSEKALVGALYMNPIWRSRGKEEFSTRVYSFVERHPALKPWRDKINFKAIRVNVGVATYLNTNGDLVATAKAFGHKSIQTTINNYIPLALQHAVYERQIRRHQNFLITSALNEESEMLKVSDFRTVEQLHEFLKSTNNYLFESELANQVNLASEPSTIDKSSLSRLVIANDPEALAIAMLYRDALDKATASFINRRDSLTGVAPKFWMEFIDAVMAPLPISMSDLSNLVKKALLKKATMSTVIVLPEVG</sequence>
<gene>
    <name evidence="1" type="ORF">FEA48_30120</name>
</gene>
<dbReference type="AlphaFoldDB" id="A0A5R8ZQD1"/>
<comment type="caution">
    <text evidence="1">The sequence shown here is derived from an EMBL/GenBank/DDBJ whole genome shotgun (WGS) entry which is preliminary data.</text>
</comment>